<evidence type="ECO:0000256" key="7">
    <source>
        <dbReference type="SAM" id="MobiDB-lite"/>
    </source>
</evidence>
<dbReference type="Proteomes" id="UP000053237">
    <property type="component" value="Unassembled WGS sequence"/>
</dbReference>
<dbReference type="PROSITE" id="PS51257">
    <property type="entry name" value="PROKAR_LIPOPROTEIN"/>
    <property type="match status" value="1"/>
</dbReference>
<dbReference type="InterPro" id="IPR017853">
    <property type="entry name" value="GH"/>
</dbReference>
<dbReference type="GO" id="GO:0009251">
    <property type="term" value="P:glucan catabolic process"/>
    <property type="evidence" value="ECO:0007669"/>
    <property type="project" value="TreeGrafter"/>
</dbReference>
<dbReference type="PANTHER" id="PTHR31297">
    <property type="entry name" value="GLUCAN ENDO-1,6-BETA-GLUCOSIDASE B"/>
    <property type="match status" value="1"/>
</dbReference>
<dbReference type="EC" id="3.2.1.58" evidence="6"/>
<reference evidence="9 10" key="1">
    <citation type="submission" date="2012-05" db="EMBL/GenBank/DDBJ databases">
        <title>Recombination and specialization in a pathogen metapopulation.</title>
        <authorList>
            <person name="Gardiner A."/>
            <person name="Kemen E."/>
            <person name="Schultz-Larsen T."/>
            <person name="MacLean D."/>
            <person name="Van Oosterhout C."/>
            <person name="Jones J.D.G."/>
        </authorList>
    </citation>
    <scope>NUCLEOTIDE SEQUENCE [LARGE SCALE GENOMIC DNA]</scope>
    <source>
        <strain evidence="9 10">Ac Nc2</strain>
    </source>
</reference>
<evidence type="ECO:0000256" key="4">
    <source>
        <dbReference type="ARBA" id="ARBA00023316"/>
    </source>
</evidence>
<evidence type="ECO:0000256" key="2">
    <source>
        <dbReference type="ARBA" id="ARBA00023180"/>
    </source>
</evidence>
<sequence length="443" mass="49270">MIPIRCMIMYLPLLISLLSCYSDAQQPLSKIPAGPIQPPPANPAQPPQPSPAPLEPSSPLPLSPAPAIPTGSQTTSMTTKIILGQVKMNAALLTCAAIIEPMSCQNPLFFGTGPLAYNELVLMKGNDAKPPTTPPPGGKPAVPPSAQQVNDFRYGWITEQTIIDIKARGFNSIKIKFGFWLVGEYKEFSSPRDFIEQIMRWTDKHDIGVYLTYAAVFGCQNFQPVANCPNNLIEWGVEPNRQKNIDTIVKVWELFKSHPSLMAINPLYEPSLLGANNIMLTSYYTDIMTILQKSNFDRLFVISPLVEKRFDDIEIKTWCESAKKMPNFLISMSSYLYWEAAFDSEKKLEDEITRRGDFLSKNKDCNIIVDEWSVALKVQMTQGKLGELAEKQQQAYDKASKGTVYGPFNTTTVPNVPDIFSYTSVVDNGIIKGTPVLSPFVAK</sequence>
<comment type="catalytic activity">
    <reaction evidence="5">
        <text>Successive hydrolysis of beta-D-glucose units from the non-reducing ends of (1-&gt;3)-beta-D-glucans, releasing alpha-glucose.</text>
        <dbReference type="EC" id="3.2.1.58"/>
    </reaction>
</comment>
<evidence type="ECO:0000256" key="3">
    <source>
        <dbReference type="ARBA" id="ARBA00023295"/>
    </source>
</evidence>
<comment type="caution">
    <text evidence="9">The sequence shown here is derived from an EMBL/GenBank/DDBJ whole genome shotgun (WGS) entry which is preliminary data.</text>
</comment>
<keyword evidence="8" id="KW-0732">Signal</keyword>
<evidence type="ECO:0000256" key="5">
    <source>
        <dbReference type="ARBA" id="ARBA00036824"/>
    </source>
</evidence>
<organism evidence="9 10">
    <name type="scientific">Albugo candida</name>
    <dbReference type="NCBI Taxonomy" id="65357"/>
    <lineage>
        <taxon>Eukaryota</taxon>
        <taxon>Sar</taxon>
        <taxon>Stramenopiles</taxon>
        <taxon>Oomycota</taxon>
        <taxon>Peronosporomycetes</taxon>
        <taxon>Albuginales</taxon>
        <taxon>Albuginaceae</taxon>
        <taxon>Albugo</taxon>
    </lineage>
</organism>
<dbReference type="GO" id="GO:0005576">
    <property type="term" value="C:extracellular region"/>
    <property type="evidence" value="ECO:0007669"/>
    <property type="project" value="TreeGrafter"/>
</dbReference>
<gene>
    <name evidence="9" type="ORF">BN9_027580</name>
</gene>
<feature type="signal peptide" evidence="8">
    <location>
        <begin position="1"/>
        <end position="24"/>
    </location>
</feature>
<dbReference type="GO" id="GO:0009986">
    <property type="term" value="C:cell surface"/>
    <property type="evidence" value="ECO:0007669"/>
    <property type="project" value="TreeGrafter"/>
</dbReference>
<proteinExistence type="predicted"/>
<accession>A0A024G545</accession>
<keyword evidence="4" id="KW-0961">Cell wall biogenesis/degradation</keyword>
<feature type="region of interest" description="Disordered" evidence="7">
    <location>
        <begin position="31"/>
        <end position="73"/>
    </location>
</feature>
<protein>
    <recommendedName>
        <fullName evidence="6">glucan 1,3-beta-glucosidase</fullName>
        <ecNumber evidence="6">3.2.1.58</ecNumber>
    </recommendedName>
</protein>
<feature type="compositionally biased region" description="Pro residues" evidence="7">
    <location>
        <begin position="35"/>
        <end position="67"/>
    </location>
</feature>
<dbReference type="AlphaFoldDB" id="A0A024G545"/>
<keyword evidence="2" id="KW-0325">Glycoprotein</keyword>
<dbReference type="EMBL" id="CAIX01000027">
    <property type="protein sequence ID" value="CCI41974.1"/>
    <property type="molecule type" value="Genomic_DNA"/>
</dbReference>
<dbReference type="InParanoid" id="A0A024G545"/>
<dbReference type="SUPFAM" id="SSF51445">
    <property type="entry name" value="(Trans)glycosidases"/>
    <property type="match status" value="1"/>
</dbReference>
<evidence type="ECO:0000313" key="9">
    <source>
        <dbReference type="EMBL" id="CCI41974.1"/>
    </source>
</evidence>
<keyword evidence="1" id="KW-0378">Hydrolase</keyword>
<name>A0A024G545_9STRA</name>
<keyword evidence="10" id="KW-1185">Reference proteome</keyword>
<evidence type="ECO:0000256" key="1">
    <source>
        <dbReference type="ARBA" id="ARBA00022801"/>
    </source>
</evidence>
<evidence type="ECO:0000256" key="8">
    <source>
        <dbReference type="SAM" id="SignalP"/>
    </source>
</evidence>
<dbReference type="GO" id="GO:0071555">
    <property type="term" value="P:cell wall organization"/>
    <property type="evidence" value="ECO:0007669"/>
    <property type="project" value="UniProtKB-KW"/>
</dbReference>
<dbReference type="GO" id="GO:0004338">
    <property type="term" value="F:glucan exo-1,3-beta-glucosidase activity"/>
    <property type="evidence" value="ECO:0007669"/>
    <property type="project" value="UniProtKB-EC"/>
</dbReference>
<evidence type="ECO:0000256" key="6">
    <source>
        <dbReference type="ARBA" id="ARBA00038929"/>
    </source>
</evidence>
<keyword evidence="3" id="KW-0326">Glycosidase</keyword>
<evidence type="ECO:0000313" key="10">
    <source>
        <dbReference type="Proteomes" id="UP000053237"/>
    </source>
</evidence>
<feature type="chain" id="PRO_5001529334" description="glucan 1,3-beta-glucosidase" evidence="8">
    <location>
        <begin position="25"/>
        <end position="443"/>
    </location>
</feature>
<dbReference type="OrthoDB" id="62120at2759"/>
<dbReference type="Gene3D" id="3.20.20.80">
    <property type="entry name" value="Glycosidases"/>
    <property type="match status" value="1"/>
</dbReference>
<dbReference type="InterPro" id="IPR050386">
    <property type="entry name" value="Glycosyl_hydrolase_5"/>
</dbReference>
<dbReference type="PANTHER" id="PTHR31297:SF34">
    <property type="entry name" value="GLUCAN 1,3-BETA-GLUCOSIDASE 2"/>
    <property type="match status" value="1"/>
</dbReference>